<organism evidence="12 13">
    <name type="scientific">Elongatibacter sediminis</name>
    <dbReference type="NCBI Taxonomy" id="3119006"/>
    <lineage>
        <taxon>Bacteria</taxon>
        <taxon>Pseudomonadati</taxon>
        <taxon>Pseudomonadota</taxon>
        <taxon>Gammaproteobacteria</taxon>
        <taxon>Chromatiales</taxon>
        <taxon>Wenzhouxiangellaceae</taxon>
        <taxon>Elongatibacter</taxon>
    </lineage>
</organism>
<evidence type="ECO:0000256" key="10">
    <source>
        <dbReference type="RuleBase" id="RU003915"/>
    </source>
</evidence>
<dbReference type="GO" id="GO:0003755">
    <property type="term" value="F:peptidyl-prolyl cis-trans isomerase activity"/>
    <property type="evidence" value="ECO:0007669"/>
    <property type="project" value="UniProtKB-UniRule"/>
</dbReference>
<evidence type="ECO:0000256" key="9">
    <source>
        <dbReference type="PROSITE-ProRule" id="PRU00277"/>
    </source>
</evidence>
<reference evidence="12 13" key="1">
    <citation type="submission" date="2024-02" db="EMBL/GenBank/DDBJ databases">
        <title>A novel Wenzhouxiangellaceae bacterium, isolated from coastal sediments.</title>
        <authorList>
            <person name="Du Z.-J."/>
            <person name="Ye Y.-Q."/>
            <person name="Zhang X.-Y."/>
        </authorList>
    </citation>
    <scope>NUCLEOTIDE SEQUENCE [LARGE SCALE GENOMIC DNA]</scope>
    <source>
        <strain evidence="12 13">CH-27</strain>
    </source>
</reference>
<evidence type="ECO:0000256" key="6">
    <source>
        <dbReference type="ARBA" id="ARBA00023186"/>
    </source>
</evidence>
<comment type="function">
    <text evidence="8">Also involved in hydrogenase metallocenter assembly, probably by participating in the nickel insertion step. This function in hydrogenase biosynthesis requires chaperone activity and the presence of the metal-binding domain, but not PPIase activity.</text>
</comment>
<dbReference type="Pfam" id="PF00254">
    <property type="entry name" value="FKBP_C"/>
    <property type="match status" value="1"/>
</dbReference>
<keyword evidence="4" id="KW-0963">Cytoplasm</keyword>
<dbReference type="GO" id="GO:0042026">
    <property type="term" value="P:protein refolding"/>
    <property type="evidence" value="ECO:0007669"/>
    <property type="project" value="UniProtKB-ARBA"/>
</dbReference>
<evidence type="ECO:0000256" key="2">
    <source>
        <dbReference type="ARBA" id="ARBA00004496"/>
    </source>
</evidence>
<dbReference type="Proteomes" id="UP001359886">
    <property type="component" value="Unassembled WGS sequence"/>
</dbReference>
<protein>
    <recommendedName>
        <fullName evidence="10">Peptidyl-prolyl cis-trans isomerase</fullName>
        <ecNumber evidence="10">5.2.1.8</ecNumber>
    </recommendedName>
</protein>
<dbReference type="Gene3D" id="3.10.50.40">
    <property type="match status" value="1"/>
</dbReference>
<dbReference type="SUPFAM" id="SSF54534">
    <property type="entry name" value="FKBP-like"/>
    <property type="match status" value="1"/>
</dbReference>
<dbReference type="GO" id="GO:0005737">
    <property type="term" value="C:cytoplasm"/>
    <property type="evidence" value="ECO:0007669"/>
    <property type="project" value="UniProtKB-SubCell"/>
</dbReference>
<keyword evidence="5 9" id="KW-0697">Rotamase</keyword>
<keyword evidence="6" id="KW-0143">Chaperone</keyword>
<evidence type="ECO:0000256" key="4">
    <source>
        <dbReference type="ARBA" id="ARBA00022490"/>
    </source>
</evidence>
<keyword evidence="7 9" id="KW-0413">Isomerase</keyword>
<evidence type="ECO:0000259" key="11">
    <source>
        <dbReference type="PROSITE" id="PS50059"/>
    </source>
</evidence>
<feature type="domain" description="PPIase FKBP-type" evidence="11">
    <location>
        <begin position="6"/>
        <end position="140"/>
    </location>
</feature>
<gene>
    <name evidence="12" type="ORF">V3330_10925</name>
</gene>
<name>A0AAW9RH00_9GAMM</name>
<comment type="caution">
    <text evidence="12">The sequence shown here is derived from an EMBL/GenBank/DDBJ whole genome shotgun (WGS) entry which is preliminary data.</text>
</comment>
<dbReference type="PANTHER" id="PTHR47861">
    <property type="entry name" value="FKBP-TYPE PEPTIDYL-PROLYL CIS-TRANS ISOMERASE SLYD"/>
    <property type="match status" value="1"/>
</dbReference>
<dbReference type="PROSITE" id="PS50059">
    <property type="entry name" value="FKBP_PPIASE"/>
    <property type="match status" value="1"/>
</dbReference>
<evidence type="ECO:0000256" key="5">
    <source>
        <dbReference type="ARBA" id="ARBA00023110"/>
    </source>
</evidence>
<evidence type="ECO:0000256" key="7">
    <source>
        <dbReference type="ARBA" id="ARBA00023235"/>
    </source>
</evidence>
<dbReference type="InterPro" id="IPR046357">
    <property type="entry name" value="PPIase_dom_sf"/>
</dbReference>
<dbReference type="AlphaFoldDB" id="A0AAW9RH00"/>
<sequence>MNITENSVVRFHYTLTDAAGSELESSREGEPMSYLHGAGNIIPGLEKALEGRGAGDTFQVTIEPAEAYGEKAEPNIQRVSAKHFRDPRKLKPGQVIGLQTREGPVQVTVVKVGRFNVDVDASHPLAGQTLTFDIEIVEVRESSTEEQAHGHVHGPGGVQH</sequence>
<dbReference type="EMBL" id="JAZHOG010000006">
    <property type="protein sequence ID" value="MEJ8568140.1"/>
    <property type="molecule type" value="Genomic_DNA"/>
</dbReference>
<dbReference type="RefSeq" id="WP_354695460.1">
    <property type="nucleotide sequence ID" value="NZ_JAZHOG010000006.1"/>
</dbReference>
<evidence type="ECO:0000313" key="13">
    <source>
        <dbReference type="Proteomes" id="UP001359886"/>
    </source>
</evidence>
<comment type="similarity">
    <text evidence="3 10">Belongs to the FKBP-type PPIase family.</text>
</comment>
<evidence type="ECO:0000256" key="1">
    <source>
        <dbReference type="ARBA" id="ARBA00000971"/>
    </source>
</evidence>
<comment type="subcellular location">
    <subcellularLocation>
        <location evidence="2">Cytoplasm</location>
    </subcellularLocation>
</comment>
<comment type="catalytic activity">
    <reaction evidence="1 9 10">
        <text>[protein]-peptidylproline (omega=180) = [protein]-peptidylproline (omega=0)</text>
        <dbReference type="Rhea" id="RHEA:16237"/>
        <dbReference type="Rhea" id="RHEA-COMP:10747"/>
        <dbReference type="Rhea" id="RHEA-COMP:10748"/>
        <dbReference type="ChEBI" id="CHEBI:83833"/>
        <dbReference type="ChEBI" id="CHEBI:83834"/>
        <dbReference type="EC" id="5.2.1.8"/>
    </reaction>
</comment>
<dbReference type="InterPro" id="IPR001179">
    <property type="entry name" value="PPIase_FKBP_dom"/>
</dbReference>
<evidence type="ECO:0000256" key="3">
    <source>
        <dbReference type="ARBA" id="ARBA00006577"/>
    </source>
</evidence>
<dbReference type="PANTHER" id="PTHR47861:SF3">
    <property type="entry name" value="FKBP-TYPE PEPTIDYL-PROLYL CIS-TRANS ISOMERASE SLYD"/>
    <property type="match status" value="1"/>
</dbReference>
<proteinExistence type="inferred from homology"/>
<evidence type="ECO:0000256" key="8">
    <source>
        <dbReference type="ARBA" id="ARBA00037071"/>
    </source>
</evidence>
<evidence type="ECO:0000313" key="12">
    <source>
        <dbReference type="EMBL" id="MEJ8568140.1"/>
    </source>
</evidence>
<accession>A0AAW9RH00</accession>
<dbReference type="EC" id="5.2.1.8" evidence="10"/>
<keyword evidence="13" id="KW-1185">Reference proteome</keyword>